<dbReference type="PANTHER" id="PTHR47548">
    <property type="entry name" value="BNAA06G32370D PROTEIN"/>
    <property type="match status" value="1"/>
</dbReference>
<evidence type="ECO:0000313" key="2">
    <source>
        <dbReference type="Proteomes" id="UP000317650"/>
    </source>
</evidence>
<gene>
    <name evidence="1" type="ORF">C4D60_Mb01t31970</name>
</gene>
<dbReference type="PANTHER" id="PTHR47548:SF1">
    <property type="entry name" value="S-ADENOSYL-L-METHIONINE-DEPENDENT METHYLTRANSFERASES SUPERFAMILY PROTEIN"/>
    <property type="match status" value="1"/>
</dbReference>
<accession>A0A4V4H7T8</accession>
<evidence type="ECO:0000313" key="1">
    <source>
        <dbReference type="EMBL" id="THU64955.1"/>
    </source>
</evidence>
<dbReference type="AlphaFoldDB" id="A0A4V4H7T8"/>
<comment type="caution">
    <text evidence="1">The sequence shown here is derived from an EMBL/GenBank/DDBJ whole genome shotgun (WGS) entry which is preliminary data.</text>
</comment>
<dbReference type="InterPro" id="IPR053304">
    <property type="entry name" value="RNA_M5U_MTase"/>
</dbReference>
<protein>
    <submittedName>
        <fullName evidence="1">Uncharacterized protein</fullName>
    </submittedName>
</protein>
<name>A0A4V4H7T8_MUSBA</name>
<dbReference type="Proteomes" id="UP000317650">
    <property type="component" value="Chromosome 1"/>
</dbReference>
<sequence length="64" mass="7419">MPWEWRCRAKLVVRGTPENPLIGLYQEGTHDIVDIPMCRGISKLKVELYDEELGTGDLRYVQDN</sequence>
<organism evidence="1 2">
    <name type="scientific">Musa balbisiana</name>
    <name type="common">Banana</name>
    <dbReference type="NCBI Taxonomy" id="52838"/>
    <lineage>
        <taxon>Eukaryota</taxon>
        <taxon>Viridiplantae</taxon>
        <taxon>Streptophyta</taxon>
        <taxon>Embryophyta</taxon>
        <taxon>Tracheophyta</taxon>
        <taxon>Spermatophyta</taxon>
        <taxon>Magnoliopsida</taxon>
        <taxon>Liliopsida</taxon>
        <taxon>Zingiberales</taxon>
        <taxon>Musaceae</taxon>
        <taxon>Musa</taxon>
    </lineage>
</organism>
<keyword evidence="2" id="KW-1185">Reference proteome</keyword>
<proteinExistence type="predicted"/>
<dbReference type="STRING" id="52838.A0A4V4H7T8"/>
<dbReference type="EMBL" id="PYDT01000004">
    <property type="protein sequence ID" value="THU64955.1"/>
    <property type="molecule type" value="Genomic_DNA"/>
</dbReference>
<reference evidence="1 2" key="1">
    <citation type="journal article" date="2019" name="Nat. Plants">
        <title>Genome sequencing of Musa balbisiana reveals subgenome evolution and function divergence in polyploid bananas.</title>
        <authorList>
            <person name="Yao X."/>
        </authorList>
    </citation>
    <scope>NUCLEOTIDE SEQUENCE [LARGE SCALE GENOMIC DNA]</scope>
    <source>
        <strain evidence="2">cv. DH-PKW</strain>
        <tissue evidence="1">Leaves</tissue>
    </source>
</reference>